<name>A0A1L7XLE9_9HELO</name>
<keyword evidence="1" id="KW-0732">Signal</keyword>
<dbReference type="Proteomes" id="UP000184330">
    <property type="component" value="Unassembled WGS sequence"/>
</dbReference>
<dbReference type="PROSITE" id="PS50948">
    <property type="entry name" value="PAN"/>
    <property type="match status" value="1"/>
</dbReference>
<accession>A0A1L7XLE9</accession>
<organism evidence="3 4">
    <name type="scientific">Phialocephala subalpina</name>
    <dbReference type="NCBI Taxonomy" id="576137"/>
    <lineage>
        <taxon>Eukaryota</taxon>
        <taxon>Fungi</taxon>
        <taxon>Dikarya</taxon>
        <taxon>Ascomycota</taxon>
        <taxon>Pezizomycotina</taxon>
        <taxon>Leotiomycetes</taxon>
        <taxon>Helotiales</taxon>
        <taxon>Mollisiaceae</taxon>
        <taxon>Phialocephala</taxon>
        <taxon>Phialocephala fortinii species complex</taxon>
    </lineage>
</organism>
<feature type="chain" id="PRO_5009875287" description="Apple domain-containing protein" evidence="1">
    <location>
        <begin position="20"/>
        <end position="352"/>
    </location>
</feature>
<evidence type="ECO:0000313" key="3">
    <source>
        <dbReference type="EMBL" id="CZR65766.1"/>
    </source>
</evidence>
<proteinExistence type="predicted"/>
<keyword evidence="4" id="KW-1185">Reference proteome</keyword>
<dbReference type="EMBL" id="FJOG01000033">
    <property type="protein sequence ID" value="CZR65766.1"/>
    <property type="molecule type" value="Genomic_DNA"/>
</dbReference>
<sequence>MRFLLPFLVLSVETSLVLASPYERNGIIYDGRPEPRKARHEVRDVEAEASVLNVVASCANSYNLFTTGTGPLPTGKPDPNFDYLSFCCAFNQPTKTITSTSFYPTTLTVTGTTSTITSVTTSTSVIAGQGTSTATCPIPAPSMICGQGGWGYATNNIYSGSNIDAVACHELCLGNAACQSFQVETNSSTTTPTCNLYKVDPSGNNTIASPSSPFAFFARDCPDHVPAACTGGVAVAPPVVTIVPPPTATSSVVIIPPPSISTIIITPTRIPASSLAERAEAWITPPWFLQPFGTATLSEICSCIYTHNIPATTVVGVLPKATPVYVSLGKTVTAFVTVVVTVGGGQPVTSIA</sequence>
<feature type="domain" description="Apple" evidence="2">
    <location>
        <begin position="145"/>
        <end position="221"/>
    </location>
</feature>
<protein>
    <recommendedName>
        <fullName evidence="2">Apple domain-containing protein</fullName>
    </recommendedName>
</protein>
<evidence type="ECO:0000313" key="4">
    <source>
        <dbReference type="Proteomes" id="UP000184330"/>
    </source>
</evidence>
<evidence type="ECO:0000259" key="2">
    <source>
        <dbReference type="PROSITE" id="PS50948"/>
    </source>
</evidence>
<dbReference type="OrthoDB" id="3562088at2759"/>
<gene>
    <name evidence="3" type="ORF">PAC_15666</name>
</gene>
<dbReference type="InterPro" id="IPR003609">
    <property type="entry name" value="Pan_app"/>
</dbReference>
<feature type="signal peptide" evidence="1">
    <location>
        <begin position="1"/>
        <end position="19"/>
    </location>
</feature>
<dbReference type="AlphaFoldDB" id="A0A1L7XLE9"/>
<reference evidence="3 4" key="1">
    <citation type="submission" date="2016-03" db="EMBL/GenBank/DDBJ databases">
        <authorList>
            <person name="Ploux O."/>
        </authorList>
    </citation>
    <scope>NUCLEOTIDE SEQUENCE [LARGE SCALE GENOMIC DNA]</scope>
    <source>
        <strain evidence="3 4">UAMH 11012</strain>
    </source>
</reference>
<evidence type="ECO:0000256" key="1">
    <source>
        <dbReference type="SAM" id="SignalP"/>
    </source>
</evidence>